<dbReference type="GO" id="GO:0008168">
    <property type="term" value="F:methyltransferase activity"/>
    <property type="evidence" value="ECO:0007669"/>
    <property type="project" value="UniProtKB-KW"/>
</dbReference>
<reference evidence="6" key="2">
    <citation type="submission" date="2020-11" db="EMBL/GenBank/DDBJ databases">
        <authorList>
            <consortium name="DOE Joint Genome Institute"/>
            <person name="Kuo A."/>
            <person name="Miyauchi S."/>
            <person name="Kiss E."/>
            <person name="Drula E."/>
            <person name="Kohler A."/>
            <person name="Sanchez-Garcia M."/>
            <person name="Andreopoulos B."/>
            <person name="Barry K.W."/>
            <person name="Bonito G."/>
            <person name="Buee M."/>
            <person name="Carver A."/>
            <person name="Chen C."/>
            <person name="Cichocki N."/>
            <person name="Clum A."/>
            <person name="Culley D."/>
            <person name="Crous P.W."/>
            <person name="Fauchery L."/>
            <person name="Girlanda M."/>
            <person name="Hayes R."/>
            <person name="Keri Z."/>
            <person name="Labutti K."/>
            <person name="Lipzen A."/>
            <person name="Lombard V."/>
            <person name="Magnuson J."/>
            <person name="Maillard F."/>
            <person name="Morin E."/>
            <person name="Murat C."/>
            <person name="Nolan M."/>
            <person name="Ohm R."/>
            <person name="Pangilinan J."/>
            <person name="Pereira M."/>
            <person name="Perotto S."/>
            <person name="Peter M."/>
            <person name="Riley R."/>
            <person name="Sitrit Y."/>
            <person name="Stielow B."/>
            <person name="Szollosi G."/>
            <person name="Zifcakova L."/>
            <person name="Stursova M."/>
            <person name="Spatafora J.W."/>
            <person name="Tedersoo L."/>
            <person name="Vaario L.-M."/>
            <person name="Yamada A."/>
            <person name="Yan M."/>
            <person name="Wang P."/>
            <person name="Xu J."/>
            <person name="Bruns T."/>
            <person name="Baldrian P."/>
            <person name="Vilgalys R."/>
            <person name="Henrissat B."/>
            <person name="Grigoriev I.V."/>
            <person name="Hibbett D."/>
            <person name="Nagy L.G."/>
            <person name="Martin F.M."/>
        </authorList>
    </citation>
    <scope>NUCLEOTIDE SEQUENCE</scope>
    <source>
        <strain evidence="6">UH-Tt-Lm1</strain>
    </source>
</reference>
<evidence type="ECO:0000256" key="3">
    <source>
        <dbReference type="ARBA" id="ARBA00022679"/>
    </source>
</evidence>
<dbReference type="Gene3D" id="3.40.50.150">
    <property type="entry name" value="Vaccinia Virus protein VP39"/>
    <property type="match status" value="1"/>
</dbReference>
<proteinExistence type="inferred from homology"/>
<dbReference type="PANTHER" id="PTHR43667">
    <property type="entry name" value="CYCLOPROPANE-FATTY-ACYL-PHOSPHOLIPID SYNTHASE"/>
    <property type="match status" value="1"/>
</dbReference>
<protein>
    <submittedName>
        <fullName evidence="6">CFS1-like protein</fullName>
    </submittedName>
</protein>
<keyword evidence="3" id="KW-0808">Transferase</keyword>
<dbReference type="GO" id="GO:0032259">
    <property type="term" value="P:methylation"/>
    <property type="evidence" value="ECO:0007669"/>
    <property type="project" value="UniProtKB-KW"/>
</dbReference>
<dbReference type="PANTHER" id="PTHR43667:SF2">
    <property type="entry name" value="FATTY ACID C-METHYL TRANSFERASE"/>
    <property type="match status" value="1"/>
</dbReference>
<dbReference type="EMBL" id="WIUZ02000010">
    <property type="protein sequence ID" value="KAF9783540.1"/>
    <property type="molecule type" value="Genomic_DNA"/>
</dbReference>
<dbReference type="OrthoDB" id="8300214at2759"/>
<evidence type="ECO:0000256" key="2">
    <source>
        <dbReference type="ARBA" id="ARBA00022603"/>
    </source>
</evidence>
<evidence type="ECO:0000256" key="4">
    <source>
        <dbReference type="ARBA" id="ARBA00022691"/>
    </source>
</evidence>
<dbReference type="Proteomes" id="UP000736335">
    <property type="component" value="Unassembled WGS sequence"/>
</dbReference>
<keyword evidence="2" id="KW-0489">Methyltransferase</keyword>
<dbReference type="InterPro" id="IPR029063">
    <property type="entry name" value="SAM-dependent_MTases_sf"/>
</dbReference>
<dbReference type="InterPro" id="IPR003333">
    <property type="entry name" value="CMAS"/>
</dbReference>
<evidence type="ECO:0000313" key="6">
    <source>
        <dbReference type="EMBL" id="KAF9783540.1"/>
    </source>
</evidence>
<evidence type="ECO:0000256" key="1">
    <source>
        <dbReference type="ARBA" id="ARBA00010815"/>
    </source>
</evidence>
<dbReference type="PIRSF" id="PIRSF003085">
    <property type="entry name" value="CMAS"/>
    <property type="match status" value="1"/>
</dbReference>
<dbReference type="CDD" id="cd02440">
    <property type="entry name" value="AdoMet_MTases"/>
    <property type="match status" value="1"/>
</dbReference>
<organism evidence="6 7">
    <name type="scientific">Thelephora terrestris</name>
    <dbReference type="NCBI Taxonomy" id="56493"/>
    <lineage>
        <taxon>Eukaryota</taxon>
        <taxon>Fungi</taxon>
        <taxon>Dikarya</taxon>
        <taxon>Basidiomycota</taxon>
        <taxon>Agaricomycotina</taxon>
        <taxon>Agaricomycetes</taxon>
        <taxon>Thelephorales</taxon>
        <taxon>Thelephoraceae</taxon>
        <taxon>Thelephora</taxon>
    </lineage>
</organism>
<comment type="caution">
    <text evidence="6">The sequence shown here is derived from an EMBL/GenBank/DDBJ whole genome shotgun (WGS) entry which is preliminary data.</text>
</comment>
<keyword evidence="7" id="KW-1185">Reference proteome</keyword>
<sequence length="475" mass="54122">MSRITKGRLRIVTDSRVYIFPAPGSPADKQNPVPELTAEFRVVNPTFWIRLCMMSDLGFAEAYMYGDAECNDLISLFKLFMYNKESISNLTSTASYLLSIPSRLTTSYRFLNTVTNSRSNISAHYDISNDMFEGFLSEDLTYSCAIFSELDADLKSSPDVKLEDGFWSASGKTYDPIPQFDDTAGSIRSSPTSSPPEYIFDDLTTAQMRKIRHIISKAQIKPGHRVLEIGSGWGTMAITIARTVPGTQIDSLTLSVAQRDLAMERITKAGMEDRIRIHLMDYRSMPESWKGTFDRLVSVEMMEAVGREYMDTFWKEMNWAMKPQSAVGVVQCITLPEARFDAYCNNIDFIQKWVLFPGSFIPSLSFIVNSMSVGARSQLTVDSISNIGPHYARTLREWRNSFLDKFETVIEPALRKEYPDLMTGEDGRYEIEVFKRKWIYYYCYCEAGFALRSLGDHIITFTRDGSEDYGCNVYE</sequence>
<keyword evidence="4" id="KW-0949">S-adenosyl-L-methionine</keyword>
<name>A0A9P6HBE6_9AGAM</name>
<dbReference type="SUPFAM" id="SSF53335">
    <property type="entry name" value="S-adenosyl-L-methionine-dependent methyltransferases"/>
    <property type="match status" value="1"/>
</dbReference>
<gene>
    <name evidence="6" type="ORF">BJ322DRAFT_1008310</name>
</gene>
<evidence type="ECO:0000313" key="7">
    <source>
        <dbReference type="Proteomes" id="UP000736335"/>
    </source>
</evidence>
<evidence type="ECO:0000256" key="5">
    <source>
        <dbReference type="ARBA" id="ARBA00023098"/>
    </source>
</evidence>
<dbReference type="Pfam" id="PF02353">
    <property type="entry name" value="CMAS"/>
    <property type="match status" value="2"/>
</dbReference>
<dbReference type="GO" id="GO:0008610">
    <property type="term" value="P:lipid biosynthetic process"/>
    <property type="evidence" value="ECO:0007669"/>
    <property type="project" value="InterPro"/>
</dbReference>
<keyword evidence="5" id="KW-0443">Lipid metabolism</keyword>
<accession>A0A9P6HBE6</accession>
<dbReference type="AlphaFoldDB" id="A0A9P6HBE6"/>
<reference evidence="6" key="1">
    <citation type="journal article" date="2020" name="Nat. Commun.">
        <title>Large-scale genome sequencing of mycorrhizal fungi provides insights into the early evolution of symbiotic traits.</title>
        <authorList>
            <person name="Miyauchi S."/>
            <person name="Kiss E."/>
            <person name="Kuo A."/>
            <person name="Drula E."/>
            <person name="Kohler A."/>
            <person name="Sanchez-Garcia M."/>
            <person name="Morin E."/>
            <person name="Andreopoulos B."/>
            <person name="Barry K.W."/>
            <person name="Bonito G."/>
            <person name="Buee M."/>
            <person name="Carver A."/>
            <person name="Chen C."/>
            <person name="Cichocki N."/>
            <person name="Clum A."/>
            <person name="Culley D."/>
            <person name="Crous P.W."/>
            <person name="Fauchery L."/>
            <person name="Girlanda M."/>
            <person name="Hayes R.D."/>
            <person name="Keri Z."/>
            <person name="LaButti K."/>
            <person name="Lipzen A."/>
            <person name="Lombard V."/>
            <person name="Magnuson J."/>
            <person name="Maillard F."/>
            <person name="Murat C."/>
            <person name="Nolan M."/>
            <person name="Ohm R.A."/>
            <person name="Pangilinan J."/>
            <person name="Pereira M.F."/>
            <person name="Perotto S."/>
            <person name="Peter M."/>
            <person name="Pfister S."/>
            <person name="Riley R."/>
            <person name="Sitrit Y."/>
            <person name="Stielow J.B."/>
            <person name="Szollosi G."/>
            <person name="Zifcakova L."/>
            <person name="Stursova M."/>
            <person name="Spatafora J.W."/>
            <person name="Tedersoo L."/>
            <person name="Vaario L.M."/>
            <person name="Yamada A."/>
            <person name="Yan M."/>
            <person name="Wang P."/>
            <person name="Xu J."/>
            <person name="Bruns T."/>
            <person name="Baldrian P."/>
            <person name="Vilgalys R."/>
            <person name="Dunand C."/>
            <person name="Henrissat B."/>
            <person name="Grigoriev I.V."/>
            <person name="Hibbett D."/>
            <person name="Nagy L.G."/>
            <person name="Martin F.M."/>
        </authorList>
    </citation>
    <scope>NUCLEOTIDE SEQUENCE</scope>
    <source>
        <strain evidence="6">UH-Tt-Lm1</strain>
    </source>
</reference>
<comment type="similarity">
    <text evidence="1">Belongs to the CFA/CMAS family.</text>
</comment>
<dbReference type="InterPro" id="IPR050723">
    <property type="entry name" value="CFA/CMAS"/>
</dbReference>